<accession>A0ABW5D579</accession>
<name>A0ABW5D579_9BACT</name>
<protein>
    <submittedName>
        <fullName evidence="1">Uncharacterized protein</fullName>
    </submittedName>
</protein>
<comment type="caution">
    <text evidence="1">The sequence shown here is derived from an EMBL/GenBank/DDBJ whole genome shotgun (WGS) entry which is preliminary data.</text>
</comment>
<dbReference type="RefSeq" id="WP_386818667.1">
    <property type="nucleotide sequence ID" value="NZ_JBHUIT010000002.1"/>
</dbReference>
<gene>
    <name evidence="1" type="ORF">ACFSSA_04375</name>
</gene>
<organism evidence="1 2">
    <name type="scientific">Luteolibacter algae</name>
    <dbReference type="NCBI Taxonomy" id="454151"/>
    <lineage>
        <taxon>Bacteria</taxon>
        <taxon>Pseudomonadati</taxon>
        <taxon>Verrucomicrobiota</taxon>
        <taxon>Verrucomicrobiia</taxon>
        <taxon>Verrucomicrobiales</taxon>
        <taxon>Verrucomicrobiaceae</taxon>
        <taxon>Luteolibacter</taxon>
    </lineage>
</organism>
<proteinExistence type="predicted"/>
<dbReference type="EMBL" id="JBHUIT010000002">
    <property type="protein sequence ID" value="MFD2255905.1"/>
    <property type="molecule type" value="Genomic_DNA"/>
</dbReference>
<keyword evidence="2" id="KW-1185">Reference proteome</keyword>
<evidence type="ECO:0000313" key="2">
    <source>
        <dbReference type="Proteomes" id="UP001597375"/>
    </source>
</evidence>
<dbReference type="Proteomes" id="UP001597375">
    <property type="component" value="Unassembled WGS sequence"/>
</dbReference>
<sequence length="57" mass="6156">MAEVEIPAGEYVHMGYAAKMTDKAPGGGTQIWLDDDVVNNAIDWDAAEATARNLPQH</sequence>
<reference evidence="2" key="1">
    <citation type="journal article" date="2019" name="Int. J. Syst. Evol. Microbiol.">
        <title>The Global Catalogue of Microorganisms (GCM) 10K type strain sequencing project: providing services to taxonomists for standard genome sequencing and annotation.</title>
        <authorList>
            <consortium name="The Broad Institute Genomics Platform"/>
            <consortium name="The Broad Institute Genome Sequencing Center for Infectious Disease"/>
            <person name="Wu L."/>
            <person name="Ma J."/>
        </authorList>
    </citation>
    <scope>NUCLEOTIDE SEQUENCE [LARGE SCALE GENOMIC DNA]</scope>
    <source>
        <strain evidence="2">CGMCC 4.7106</strain>
    </source>
</reference>
<evidence type="ECO:0000313" key="1">
    <source>
        <dbReference type="EMBL" id="MFD2255905.1"/>
    </source>
</evidence>